<evidence type="ECO:0000256" key="5">
    <source>
        <dbReference type="ARBA" id="ARBA00022801"/>
    </source>
</evidence>
<comment type="function">
    <text evidence="8">Toxic component of a toxin-antitoxin (TA) system. An RNase.</text>
</comment>
<dbReference type="Gene3D" id="3.40.50.1010">
    <property type="entry name" value="5'-nuclease"/>
    <property type="match status" value="1"/>
</dbReference>
<evidence type="ECO:0000313" key="10">
    <source>
        <dbReference type="EMBL" id="GAA1701878.1"/>
    </source>
</evidence>
<dbReference type="PANTHER" id="PTHR33653">
    <property type="entry name" value="RIBONUCLEASE VAPC2"/>
    <property type="match status" value="1"/>
</dbReference>
<dbReference type="EC" id="3.1.-.-" evidence="8"/>
<dbReference type="InterPro" id="IPR002716">
    <property type="entry name" value="PIN_dom"/>
</dbReference>
<dbReference type="SUPFAM" id="SSF88723">
    <property type="entry name" value="PIN domain-like"/>
    <property type="match status" value="1"/>
</dbReference>
<feature type="binding site" evidence="8">
    <location>
        <position position="105"/>
    </location>
    <ligand>
        <name>Mg(2+)</name>
        <dbReference type="ChEBI" id="CHEBI:18420"/>
    </ligand>
</feature>
<evidence type="ECO:0000256" key="4">
    <source>
        <dbReference type="ARBA" id="ARBA00022723"/>
    </source>
</evidence>
<dbReference type="Proteomes" id="UP001500618">
    <property type="component" value="Unassembled WGS sequence"/>
</dbReference>
<evidence type="ECO:0000256" key="2">
    <source>
        <dbReference type="ARBA" id="ARBA00022649"/>
    </source>
</evidence>
<evidence type="ECO:0000256" key="1">
    <source>
        <dbReference type="ARBA" id="ARBA00001946"/>
    </source>
</evidence>
<evidence type="ECO:0000256" key="3">
    <source>
        <dbReference type="ARBA" id="ARBA00022722"/>
    </source>
</evidence>
<reference evidence="11" key="1">
    <citation type="journal article" date="2019" name="Int. J. Syst. Evol. Microbiol.">
        <title>The Global Catalogue of Microorganisms (GCM) 10K type strain sequencing project: providing services to taxonomists for standard genome sequencing and annotation.</title>
        <authorList>
            <consortium name="The Broad Institute Genomics Platform"/>
            <consortium name="The Broad Institute Genome Sequencing Center for Infectious Disease"/>
            <person name="Wu L."/>
            <person name="Ma J."/>
        </authorList>
    </citation>
    <scope>NUCLEOTIDE SEQUENCE [LARGE SCALE GENOMIC DNA]</scope>
    <source>
        <strain evidence="11">JCM 14718</strain>
    </source>
</reference>
<feature type="binding site" evidence="8">
    <location>
        <position position="13"/>
    </location>
    <ligand>
        <name>Mg(2+)</name>
        <dbReference type="ChEBI" id="CHEBI:18420"/>
    </ligand>
</feature>
<dbReference type="HAMAP" id="MF_00265">
    <property type="entry name" value="VapC_Nob1"/>
    <property type="match status" value="1"/>
</dbReference>
<keyword evidence="6 8" id="KW-0460">Magnesium</keyword>
<dbReference type="EMBL" id="BAAANY010000023">
    <property type="protein sequence ID" value="GAA1701878.1"/>
    <property type="molecule type" value="Genomic_DNA"/>
</dbReference>
<evidence type="ECO:0000256" key="7">
    <source>
        <dbReference type="ARBA" id="ARBA00038093"/>
    </source>
</evidence>
<comment type="similarity">
    <text evidence="7 8">Belongs to the PINc/VapC protein family.</text>
</comment>
<evidence type="ECO:0000259" key="9">
    <source>
        <dbReference type="Pfam" id="PF01850"/>
    </source>
</evidence>
<dbReference type="InterPro" id="IPR050556">
    <property type="entry name" value="Type_II_TA_system_RNase"/>
</dbReference>
<protein>
    <recommendedName>
        <fullName evidence="8">Ribonuclease VapC</fullName>
        <shortName evidence="8">RNase VapC</shortName>
        <ecNumber evidence="8">3.1.-.-</ecNumber>
    </recommendedName>
    <alternativeName>
        <fullName evidence="8">Toxin VapC</fullName>
    </alternativeName>
</protein>
<dbReference type="InterPro" id="IPR029060">
    <property type="entry name" value="PIN-like_dom_sf"/>
</dbReference>
<evidence type="ECO:0000256" key="6">
    <source>
        <dbReference type="ARBA" id="ARBA00022842"/>
    </source>
</evidence>
<keyword evidence="5 8" id="KW-0378">Hydrolase</keyword>
<keyword evidence="3 8" id="KW-0540">Nuclease</keyword>
<dbReference type="Pfam" id="PF01850">
    <property type="entry name" value="PIN"/>
    <property type="match status" value="1"/>
</dbReference>
<evidence type="ECO:0000256" key="8">
    <source>
        <dbReference type="HAMAP-Rule" id="MF_00265"/>
    </source>
</evidence>
<keyword evidence="2 8" id="KW-1277">Toxin-antitoxin system</keyword>
<keyword evidence="8" id="KW-0800">Toxin</keyword>
<comment type="caution">
    <text evidence="10">The sequence shown here is derived from an EMBL/GenBank/DDBJ whole genome shotgun (WGS) entry which is preliminary data.</text>
</comment>
<feature type="domain" description="PIN" evidence="9">
    <location>
        <begin position="10"/>
        <end position="130"/>
    </location>
</feature>
<organism evidence="10 11">
    <name type="scientific">Fodinicola feengrottensis</name>
    <dbReference type="NCBI Taxonomy" id="435914"/>
    <lineage>
        <taxon>Bacteria</taxon>
        <taxon>Bacillati</taxon>
        <taxon>Actinomycetota</taxon>
        <taxon>Actinomycetes</taxon>
        <taxon>Mycobacteriales</taxon>
        <taxon>Fodinicola</taxon>
    </lineage>
</organism>
<name>A0ABP4UCH3_9ACTN</name>
<dbReference type="PANTHER" id="PTHR33653:SF1">
    <property type="entry name" value="RIBONUCLEASE VAPC2"/>
    <property type="match status" value="1"/>
</dbReference>
<comment type="cofactor">
    <cofactor evidence="1 8">
        <name>Mg(2+)</name>
        <dbReference type="ChEBI" id="CHEBI:18420"/>
    </cofactor>
</comment>
<keyword evidence="4 8" id="KW-0479">Metal-binding</keyword>
<dbReference type="InterPro" id="IPR022907">
    <property type="entry name" value="VapC_family"/>
</dbReference>
<proteinExistence type="inferred from homology"/>
<keyword evidence="11" id="KW-1185">Reference proteome</keyword>
<sequence length="139" mass="15169">MGRAAAVTKVLLDTNILIALERGKLTLEAATQPQDIDVAVSVMTLGELGYGVERADDAHREQRRRFLMRAIETFEVVDYTIPVALVHARLAAATAARGLTRSRPDLMIAAAAVHTGRVLITADRDFEPIADLKLRPVLL</sequence>
<evidence type="ECO:0000313" key="11">
    <source>
        <dbReference type="Proteomes" id="UP001500618"/>
    </source>
</evidence>
<accession>A0ABP4UCH3</accession>
<gene>
    <name evidence="8" type="primary">vapC</name>
    <name evidence="10" type="ORF">GCM10009765_59320</name>
</gene>